<dbReference type="InterPro" id="IPR013762">
    <property type="entry name" value="Integrase-like_cat_sf"/>
</dbReference>
<dbReference type="InterPro" id="IPR010998">
    <property type="entry name" value="Integrase_recombinase_N"/>
</dbReference>
<dbReference type="InterPro" id="IPR050090">
    <property type="entry name" value="Tyrosine_recombinase_XerCD"/>
</dbReference>
<dbReference type="Pfam" id="PF00589">
    <property type="entry name" value="Phage_integrase"/>
    <property type="match status" value="1"/>
</dbReference>
<dbReference type="PANTHER" id="PTHR30349:SF41">
    <property type="entry name" value="INTEGRASE_RECOMBINASE PROTEIN MJ0367-RELATED"/>
    <property type="match status" value="1"/>
</dbReference>
<organism evidence="5 6">
    <name type="scientific">Mycolicibacterium llatzerense</name>
    <dbReference type="NCBI Taxonomy" id="280871"/>
    <lineage>
        <taxon>Bacteria</taxon>
        <taxon>Bacillati</taxon>
        <taxon>Actinomycetota</taxon>
        <taxon>Actinomycetes</taxon>
        <taxon>Mycobacteriales</taxon>
        <taxon>Mycobacteriaceae</taxon>
        <taxon>Mycolicibacterium</taxon>
    </lineage>
</organism>
<evidence type="ECO:0000256" key="2">
    <source>
        <dbReference type="ARBA" id="ARBA00023125"/>
    </source>
</evidence>
<name>A0A0D1J9M7_9MYCO</name>
<protein>
    <submittedName>
        <fullName evidence="5">Integrase</fullName>
    </submittedName>
</protein>
<dbReference type="GO" id="GO:0015074">
    <property type="term" value="P:DNA integration"/>
    <property type="evidence" value="ECO:0007669"/>
    <property type="project" value="InterPro"/>
</dbReference>
<evidence type="ECO:0000313" key="6">
    <source>
        <dbReference type="Proteomes" id="UP000032221"/>
    </source>
</evidence>
<accession>A0A0D1J9M7</accession>
<comment type="caution">
    <text evidence="5">The sequence shown here is derived from an EMBL/GenBank/DDBJ whole genome shotgun (WGS) entry which is preliminary data.</text>
</comment>
<dbReference type="Gene3D" id="1.10.443.10">
    <property type="entry name" value="Intergrase catalytic core"/>
    <property type="match status" value="1"/>
</dbReference>
<dbReference type="Proteomes" id="UP000032221">
    <property type="component" value="Unassembled WGS sequence"/>
</dbReference>
<evidence type="ECO:0000259" key="4">
    <source>
        <dbReference type="PROSITE" id="PS51898"/>
    </source>
</evidence>
<dbReference type="PANTHER" id="PTHR30349">
    <property type="entry name" value="PHAGE INTEGRASE-RELATED"/>
    <property type="match status" value="1"/>
</dbReference>
<reference evidence="5 6" key="1">
    <citation type="submission" date="2015-01" db="EMBL/GenBank/DDBJ databases">
        <title>Genome sequence of Mycobacterium llatzerense and Mycobacterium immunogenum recovered from brain abscess.</title>
        <authorList>
            <person name="Greninger A.L."/>
            <person name="Langelier C."/>
            <person name="Cunningham G."/>
            <person name="Chiu C.Y."/>
            <person name="Miller S."/>
        </authorList>
    </citation>
    <scope>NUCLEOTIDE SEQUENCE [LARGE SCALE GENOMIC DNA]</scope>
    <source>
        <strain evidence="5 6">CLUC14</strain>
    </source>
</reference>
<dbReference type="GO" id="GO:0003677">
    <property type="term" value="F:DNA binding"/>
    <property type="evidence" value="ECO:0007669"/>
    <property type="project" value="UniProtKB-KW"/>
</dbReference>
<dbReference type="EMBL" id="JXST01000004">
    <property type="protein sequence ID" value="KIU18308.1"/>
    <property type="molecule type" value="Genomic_DNA"/>
</dbReference>
<dbReference type="InterPro" id="IPR011010">
    <property type="entry name" value="DNA_brk_join_enz"/>
</dbReference>
<comment type="similarity">
    <text evidence="1">Belongs to the 'phage' integrase family.</text>
</comment>
<keyword evidence="6" id="KW-1185">Reference proteome</keyword>
<gene>
    <name evidence="5" type="ORF">TL10_04315</name>
</gene>
<dbReference type="AlphaFoldDB" id="A0A0D1J9M7"/>
<dbReference type="SUPFAM" id="SSF56349">
    <property type="entry name" value="DNA breaking-rejoining enzymes"/>
    <property type="match status" value="1"/>
</dbReference>
<sequence length="367" mass="41129">MTSWIVVSDEFELHDEATAYLLSLRARDCSSNTLRTYAGRVALYLTYCDVMGISWAAPSFIQLHVFLRWLVDTPLPARGRRQPLAVRHRSESTANQVMTVVGEFLRFGVPNGWVTTECAAMLSDRKYLAHLPPGFDPGESGQYGTATMKTIKFRTRSAGYRWLNDDQLVQLTSLPMRARDRFLVALLCDSGVRIGEALGLHREDMHLLASSSVLDCPLKGPHIHVRRRVNSNGALAKSRYPRTIPVVEDVVGLYADYGFERAGVRQANDSPYVFVNLFGSHLGAPMTYANVRRLFAWISDQLGFRVRPHMLRHTAATRWIRNGVPRDVAQSLLGHVSAASMEPYVHASDADKRSAVDRLSALRSKET</sequence>
<dbReference type="PATRIC" id="fig|280871.6.peg.880"/>
<dbReference type="PROSITE" id="PS51898">
    <property type="entry name" value="TYR_RECOMBINASE"/>
    <property type="match status" value="1"/>
</dbReference>
<dbReference type="GO" id="GO:0006310">
    <property type="term" value="P:DNA recombination"/>
    <property type="evidence" value="ECO:0007669"/>
    <property type="project" value="UniProtKB-KW"/>
</dbReference>
<feature type="domain" description="Tyr recombinase" evidence="4">
    <location>
        <begin position="158"/>
        <end position="357"/>
    </location>
</feature>
<dbReference type="Gene3D" id="1.10.150.130">
    <property type="match status" value="1"/>
</dbReference>
<evidence type="ECO:0000256" key="1">
    <source>
        <dbReference type="ARBA" id="ARBA00008857"/>
    </source>
</evidence>
<dbReference type="InterPro" id="IPR002104">
    <property type="entry name" value="Integrase_catalytic"/>
</dbReference>
<dbReference type="STRING" id="280871.TL10_04315"/>
<evidence type="ECO:0000256" key="3">
    <source>
        <dbReference type="ARBA" id="ARBA00023172"/>
    </source>
</evidence>
<keyword evidence="3" id="KW-0233">DNA recombination</keyword>
<proteinExistence type="inferred from homology"/>
<evidence type="ECO:0000313" key="5">
    <source>
        <dbReference type="EMBL" id="KIU18308.1"/>
    </source>
</evidence>
<keyword evidence="2" id="KW-0238">DNA-binding</keyword>